<dbReference type="RefSeq" id="WP_318953679.1">
    <property type="nucleotide sequence ID" value="NZ_CP137555.1"/>
</dbReference>
<evidence type="ECO:0000313" key="2">
    <source>
        <dbReference type="EMBL" id="WOX05205.1"/>
    </source>
</evidence>
<organism evidence="2 3">
    <name type="scientific">Microbulbifer pacificus</name>
    <dbReference type="NCBI Taxonomy" id="407164"/>
    <lineage>
        <taxon>Bacteria</taxon>
        <taxon>Pseudomonadati</taxon>
        <taxon>Pseudomonadota</taxon>
        <taxon>Gammaproteobacteria</taxon>
        <taxon>Cellvibrionales</taxon>
        <taxon>Microbulbiferaceae</taxon>
        <taxon>Microbulbifer</taxon>
    </lineage>
</organism>
<dbReference type="Proteomes" id="UP001302477">
    <property type="component" value="Chromosome"/>
</dbReference>
<evidence type="ECO:0000313" key="3">
    <source>
        <dbReference type="Proteomes" id="UP001302477"/>
    </source>
</evidence>
<sequence length="112" mass="12832">MKRVLPSALVGWFLNYARRLKHPQLFKWICALFLIDLIIPDLVPFVDELLLGLATLFLAAWKKHSRVEQEGPVSADRERSDNKKQEKVVKGYSEKITDADKTSEQQTGNGKH</sequence>
<dbReference type="EMBL" id="CP137555">
    <property type="protein sequence ID" value="WOX05205.1"/>
    <property type="molecule type" value="Genomic_DNA"/>
</dbReference>
<protein>
    <submittedName>
        <fullName evidence="2">DUF6116 family protein</fullName>
    </submittedName>
</protein>
<accession>A0AAU0MYC2</accession>
<evidence type="ECO:0000256" key="1">
    <source>
        <dbReference type="SAM" id="MobiDB-lite"/>
    </source>
</evidence>
<dbReference type="InterPro" id="IPR046119">
    <property type="entry name" value="DUF6116"/>
</dbReference>
<feature type="region of interest" description="Disordered" evidence="1">
    <location>
        <begin position="64"/>
        <end position="112"/>
    </location>
</feature>
<gene>
    <name evidence="2" type="ORF">R5R33_15885</name>
</gene>
<proteinExistence type="predicted"/>
<dbReference type="KEGG" id="mpaf:R5R33_15885"/>
<keyword evidence="3" id="KW-1185">Reference proteome</keyword>
<name>A0AAU0MYC2_9GAMM</name>
<dbReference type="AlphaFoldDB" id="A0AAU0MYC2"/>
<feature type="compositionally biased region" description="Basic and acidic residues" evidence="1">
    <location>
        <begin position="75"/>
        <end position="103"/>
    </location>
</feature>
<reference evidence="2 3" key="1">
    <citation type="submission" date="2023-10" db="EMBL/GenBank/DDBJ databases">
        <title>Description of Microbulbifer bruguierae sp. nov., isolated from the sediments of mangrove plant Bruguiera sexangula and comparative genomic analyses of the genus Microbulbifer.</title>
        <authorList>
            <person name="Long M."/>
        </authorList>
    </citation>
    <scope>NUCLEOTIDE SEQUENCE [LARGE SCALE GENOMIC DNA]</scope>
    <source>
        <strain evidence="2 3">SPO729</strain>
    </source>
</reference>
<dbReference type="Pfam" id="PF19611">
    <property type="entry name" value="DUF6116"/>
    <property type="match status" value="1"/>
</dbReference>